<evidence type="ECO:0000313" key="2">
    <source>
        <dbReference type="EMBL" id="KAJ7763726.1"/>
    </source>
</evidence>
<sequence length="197" mass="23246">MDPAPTETTTQSPHAAAQAKYRAKHAESEKEKAKLRMRRFAGFAFWCLTHIIDFNRLRAARKQPPPEERNSRGETYSEFMARERAEYRSSPDFVDFRDFCNKVMSVTLRAEFNEPEEWEELKAFVSTNPCLEDLPPVNEDYVEYLFRRQEHFPEWREELADYRDIVAENTPEELDRLNLEARAKLSNKFTILARGGF</sequence>
<organism evidence="2 3">
    <name type="scientific">Mycena metata</name>
    <dbReference type="NCBI Taxonomy" id="1033252"/>
    <lineage>
        <taxon>Eukaryota</taxon>
        <taxon>Fungi</taxon>
        <taxon>Dikarya</taxon>
        <taxon>Basidiomycota</taxon>
        <taxon>Agaricomycotina</taxon>
        <taxon>Agaricomycetes</taxon>
        <taxon>Agaricomycetidae</taxon>
        <taxon>Agaricales</taxon>
        <taxon>Marasmiineae</taxon>
        <taxon>Mycenaceae</taxon>
        <taxon>Mycena</taxon>
    </lineage>
</organism>
<gene>
    <name evidence="2" type="ORF">B0H16DRAFT_1718380</name>
</gene>
<keyword evidence="3" id="KW-1185">Reference proteome</keyword>
<protein>
    <submittedName>
        <fullName evidence="2">Uncharacterized protein</fullName>
    </submittedName>
</protein>
<evidence type="ECO:0000313" key="3">
    <source>
        <dbReference type="Proteomes" id="UP001215598"/>
    </source>
</evidence>
<name>A0AAD7JFI2_9AGAR</name>
<reference evidence="2" key="1">
    <citation type="submission" date="2023-03" db="EMBL/GenBank/DDBJ databases">
        <title>Massive genome expansion in bonnet fungi (Mycena s.s.) driven by repeated elements and novel gene families across ecological guilds.</title>
        <authorList>
            <consortium name="Lawrence Berkeley National Laboratory"/>
            <person name="Harder C.B."/>
            <person name="Miyauchi S."/>
            <person name="Viragh M."/>
            <person name="Kuo A."/>
            <person name="Thoen E."/>
            <person name="Andreopoulos B."/>
            <person name="Lu D."/>
            <person name="Skrede I."/>
            <person name="Drula E."/>
            <person name="Henrissat B."/>
            <person name="Morin E."/>
            <person name="Kohler A."/>
            <person name="Barry K."/>
            <person name="LaButti K."/>
            <person name="Morin E."/>
            <person name="Salamov A."/>
            <person name="Lipzen A."/>
            <person name="Mereny Z."/>
            <person name="Hegedus B."/>
            <person name="Baldrian P."/>
            <person name="Stursova M."/>
            <person name="Weitz H."/>
            <person name="Taylor A."/>
            <person name="Grigoriev I.V."/>
            <person name="Nagy L.G."/>
            <person name="Martin F."/>
            <person name="Kauserud H."/>
        </authorList>
    </citation>
    <scope>NUCLEOTIDE SEQUENCE</scope>
    <source>
        <strain evidence="2">CBHHK182m</strain>
    </source>
</reference>
<accession>A0AAD7JFI2</accession>
<dbReference type="Proteomes" id="UP001215598">
    <property type="component" value="Unassembled WGS sequence"/>
</dbReference>
<feature type="compositionally biased region" description="Polar residues" evidence="1">
    <location>
        <begin position="1"/>
        <end position="13"/>
    </location>
</feature>
<dbReference type="AlphaFoldDB" id="A0AAD7JFI2"/>
<feature type="region of interest" description="Disordered" evidence="1">
    <location>
        <begin position="1"/>
        <end position="28"/>
    </location>
</feature>
<comment type="caution">
    <text evidence="2">The sequence shown here is derived from an EMBL/GenBank/DDBJ whole genome shotgun (WGS) entry which is preliminary data.</text>
</comment>
<evidence type="ECO:0000256" key="1">
    <source>
        <dbReference type="SAM" id="MobiDB-lite"/>
    </source>
</evidence>
<proteinExistence type="predicted"/>
<dbReference type="EMBL" id="JARKIB010000029">
    <property type="protein sequence ID" value="KAJ7763726.1"/>
    <property type="molecule type" value="Genomic_DNA"/>
</dbReference>